<accession>G8PD17</accession>
<gene>
    <name evidence="2" type="ordered locus">PECL_881</name>
</gene>
<organism evidence="2 3">
    <name type="scientific">Pediococcus claussenii (strain ATCC BAA-344 / DSM 14800 / JCM 18046 / KCTC 3811 / LMG 21948 / P06)</name>
    <dbReference type="NCBI Taxonomy" id="701521"/>
    <lineage>
        <taxon>Bacteria</taxon>
        <taxon>Bacillati</taxon>
        <taxon>Bacillota</taxon>
        <taxon>Bacilli</taxon>
        <taxon>Lactobacillales</taxon>
        <taxon>Lactobacillaceae</taxon>
        <taxon>Pediococcus</taxon>
    </lineage>
</organism>
<dbReference type="GO" id="GO:0009253">
    <property type="term" value="P:peptidoglycan catabolic process"/>
    <property type="evidence" value="ECO:0007669"/>
    <property type="project" value="InterPro"/>
</dbReference>
<dbReference type="SUPFAM" id="SSF55846">
    <property type="entry name" value="N-acetylmuramoyl-L-alanine amidase-like"/>
    <property type="match status" value="1"/>
</dbReference>
<dbReference type="EMBL" id="CP003137">
    <property type="protein sequence ID" value="AEV95152.1"/>
    <property type="molecule type" value="Genomic_DNA"/>
</dbReference>
<dbReference type="Pfam" id="PF01510">
    <property type="entry name" value="Amidase_2"/>
    <property type="match status" value="1"/>
</dbReference>
<dbReference type="Gene3D" id="2.30.30.40">
    <property type="entry name" value="SH3 Domains"/>
    <property type="match status" value="1"/>
</dbReference>
<keyword evidence="3" id="KW-1185">Reference proteome</keyword>
<dbReference type="STRING" id="701521.PECL_881"/>
<dbReference type="KEGG" id="pce:PECL_881"/>
<dbReference type="InterPro" id="IPR002502">
    <property type="entry name" value="Amidase_domain"/>
</dbReference>
<dbReference type="GO" id="GO:0008745">
    <property type="term" value="F:N-acetylmuramoyl-L-alanine amidase activity"/>
    <property type="evidence" value="ECO:0007669"/>
    <property type="project" value="InterPro"/>
</dbReference>
<dbReference type="CDD" id="cd06583">
    <property type="entry name" value="PGRP"/>
    <property type="match status" value="1"/>
</dbReference>
<dbReference type="InterPro" id="IPR003646">
    <property type="entry name" value="SH3-like_bac-type"/>
</dbReference>
<dbReference type="Gene3D" id="3.40.80.10">
    <property type="entry name" value="Peptidoglycan recognition protein-like"/>
    <property type="match status" value="1"/>
</dbReference>
<feature type="domain" description="N-acetylmuramoyl-L-alanine amidase" evidence="1">
    <location>
        <begin position="33"/>
        <end position="172"/>
    </location>
</feature>
<dbReference type="AlphaFoldDB" id="G8PD17"/>
<dbReference type="InterPro" id="IPR036505">
    <property type="entry name" value="Amidase/PGRP_sf"/>
</dbReference>
<dbReference type="Proteomes" id="UP000005444">
    <property type="component" value="Chromosome"/>
</dbReference>
<dbReference type="HOGENOM" id="CLU_064257_2_0_9"/>
<reference evidence="2 3" key="1">
    <citation type="journal article" date="2012" name="J. Bacteriol.">
        <title>Complete Genome Sequence of the Beer Spoilage Organism Pediococcus claussenii ATCC BAA-344T.</title>
        <authorList>
            <person name="Pittet V."/>
            <person name="Abegunde T."/>
            <person name="Marfleet T."/>
            <person name="Haakensen M."/>
            <person name="Morrow K."/>
            <person name="Jayaprakash T."/>
            <person name="Schroeder K."/>
            <person name="Trost B."/>
            <person name="Byrns S."/>
            <person name="Bergsveinson J."/>
            <person name="Kusalik A."/>
            <person name="Ziola B."/>
        </authorList>
    </citation>
    <scope>NUCLEOTIDE SEQUENCE [LARGE SCALE GENOMIC DNA]</scope>
    <source>
        <strain evidence="2 3">ATCC BAA-344</strain>
    </source>
</reference>
<evidence type="ECO:0000313" key="2">
    <source>
        <dbReference type="EMBL" id="AEV95152.1"/>
    </source>
</evidence>
<dbReference type="PATRIC" id="fig|701521.8.peg.831"/>
<evidence type="ECO:0000313" key="3">
    <source>
        <dbReference type="Proteomes" id="UP000005444"/>
    </source>
</evidence>
<name>G8PD17_PEDCP</name>
<sequence length="292" mass="31808">MGVAIIVAALSFAQNNSKVHASSYSINNTYALSGGEGSPYKTNSNMVIAHATGVYAPVVNNASFEKRTWYSNGAYVQYIVGDGGKVYSVGAEGYQSWGAGTYANENSPVQVELAQTYDQTEFNKDYVTYVNLPRDRAKAWGIPTTVDDSTYRGIKSHLWVTNNIWGDHTDPYGYLATHGISKAQFAHDIANGFSSSGNNTNAIPKPSKPTVQKGRMVKEDATFKNGDEPIQVRYGSTLSSRKAGMLTAGASIHYYGYVVDSGYVWIVYTSNSNDKLYCPVRPVGKTAWGTFK</sequence>
<dbReference type="SMART" id="SM00644">
    <property type="entry name" value="Ami_2"/>
    <property type="match status" value="1"/>
</dbReference>
<protein>
    <submittedName>
        <fullName evidence="2">N-acetylmuramoyl-L-alanine amidase family protein</fullName>
    </submittedName>
</protein>
<dbReference type="eggNOG" id="COG5632">
    <property type="taxonomic scope" value="Bacteria"/>
</dbReference>
<evidence type="ECO:0000259" key="1">
    <source>
        <dbReference type="SMART" id="SM00644"/>
    </source>
</evidence>
<dbReference type="Pfam" id="PF08460">
    <property type="entry name" value="SH3_5"/>
    <property type="match status" value="1"/>
</dbReference>
<proteinExistence type="predicted"/>